<reference evidence="2" key="1">
    <citation type="submission" date="2019-12" db="EMBL/GenBank/DDBJ databases">
        <title>Genome sequencing and annotation of Brassica cretica.</title>
        <authorList>
            <person name="Studholme D.J."/>
            <person name="Sarris P."/>
        </authorList>
    </citation>
    <scope>NUCLEOTIDE SEQUENCE</scope>
    <source>
        <strain evidence="2">PFS-109/04</strain>
        <tissue evidence="2">Leaf</tissue>
    </source>
</reference>
<gene>
    <name evidence="2" type="ORF">F2Q69_00059426</name>
</gene>
<dbReference type="Proteomes" id="UP000712600">
    <property type="component" value="Unassembled WGS sequence"/>
</dbReference>
<organism evidence="2 3">
    <name type="scientific">Brassica cretica</name>
    <name type="common">Mustard</name>
    <dbReference type="NCBI Taxonomy" id="69181"/>
    <lineage>
        <taxon>Eukaryota</taxon>
        <taxon>Viridiplantae</taxon>
        <taxon>Streptophyta</taxon>
        <taxon>Embryophyta</taxon>
        <taxon>Tracheophyta</taxon>
        <taxon>Spermatophyta</taxon>
        <taxon>Magnoliopsida</taxon>
        <taxon>eudicotyledons</taxon>
        <taxon>Gunneridae</taxon>
        <taxon>Pentapetalae</taxon>
        <taxon>rosids</taxon>
        <taxon>malvids</taxon>
        <taxon>Brassicales</taxon>
        <taxon>Brassicaceae</taxon>
        <taxon>Brassiceae</taxon>
        <taxon>Brassica</taxon>
    </lineage>
</organism>
<protein>
    <submittedName>
        <fullName evidence="2">Uncharacterized protein</fullName>
    </submittedName>
</protein>
<comment type="caution">
    <text evidence="2">The sequence shown here is derived from an EMBL/GenBank/DDBJ whole genome shotgun (WGS) entry which is preliminary data.</text>
</comment>
<evidence type="ECO:0000313" key="3">
    <source>
        <dbReference type="Proteomes" id="UP000712600"/>
    </source>
</evidence>
<accession>A0A8S9RRI5</accession>
<feature type="region of interest" description="Disordered" evidence="1">
    <location>
        <begin position="1"/>
        <end position="25"/>
    </location>
</feature>
<dbReference type="AlphaFoldDB" id="A0A8S9RRI5"/>
<feature type="compositionally biased region" description="Basic and acidic residues" evidence="1">
    <location>
        <begin position="8"/>
        <end position="25"/>
    </location>
</feature>
<proteinExistence type="predicted"/>
<sequence>MKPARPSLELDRTRDQLGHPPRWTEHATSSAIRRTGLVQFGGWPSLNDRAVFISSSQLPPLGLERMCYCFISIGVTVGTSRFKNRKNSFSRITFGLIV</sequence>
<dbReference type="EMBL" id="QGKX02000095">
    <property type="protein sequence ID" value="KAF3575326.1"/>
    <property type="molecule type" value="Genomic_DNA"/>
</dbReference>
<evidence type="ECO:0000313" key="2">
    <source>
        <dbReference type="EMBL" id="KAF3575326.1"/>
    </source>
</evidence>
<name>A0A8S9RRI5_BRACR</name>
<evidence type="ECO:0000256" key="1">
    <source>
        <dbReference type="SAM" id="MobiDB-lite"/>
    </source>
</evidence>